<reference evidence="3" key="1">
    <citation type="submission" date="2016-10" db="EMBL/GenBank/DDBJ databases">
        <authorList>
            <person name="Varghese N."/>
            <person name="Submissions S."/>
        </authorList>
    </citation>
    <scope>NUCLEOTIDE SEQUENCE [LARGE SCALE GENOMIC DNA]</scope>
    <source>
        <strain evidence="3">S9</strain>
    </source>
</reference>
<dbReference type="AlphaFoldDB" id="A0A1H9WP16"/>
<dbReference type="EMBL" id="FOGT01000018">
    <property type="protein sequence ID" value="SES35625.1"/>
    <property type="molecule type" value="Genomic_DNA"/>
</dbReference>
<proteinExistence type="predicted"/>
<protein>
    <recommendedName>
        <fullName evidence="4">DUF2953 domain-containing protein</fullName>
    </recommendedName>
</protein>
<dbReference type="OrthoDB" id="1683589at2"/>
<dbReference type="InterPro" id="IPR021338">
    <property type="entry name" value="DUF2953"/>
</dbReference>
<dbReference type="STRING" id="1601833.SAMN05518684_11874"/>
<dbReference type="Pfam" id="PF11167">
    <property type="entry name" value="DUF2953"/>
    <property type="match status" value="1"/>
</dbReference>
<evidence type="ECO:0000256" key="1">
    <source>
        <dbReference type="SAM" id="Phobius"/>
    </source>
</evidence>
<keyword evidence="1" id="KW-0472">Membrane</keyword>
<name>A0A1H9WP16_9BACI</name>
<dbReference type="Proteomes" id="UP000198571">
    <property type="component" value="Unassembled WGS sequence"/>
</dbReference>
<keyword evidence="1" id="KW-1133">Transmembrane helix</keyword>
<evidence type="ECO:0000313" key="3">
    <source>
        <dbReference type="Proteomes" id="UP000198571"/>
    </source>
</evidence>
<evidence type="ECO:0008006" key="4">
    <source>
        <dbReference type="Google" id="ProtNLM"/>
    </source>
</evidence>
<gene>
    <name evidence="2" type="ORF">SAMN05518684_11874</name>
</gene>
<keyword evidence="3" id="KW-1185">Reference proteome</keyword>
<sequence length="224" mass="25827">MLLALVLTITAIIFLILIMKLEVEINITQKNKDFEGKVRLFLLFRLIRYTISIPAIDMDKETPSLVFKEKGEGTGPETEKKTKLSVFDLVRSFQKFREFLKDVKGFYIITEKFMSKVTVSKLEWRTWLGAGDAAMTGQTSGLLWSVKGSLTGILSRYMQLSSPPSMEVYPQFQHFMFATVFRCMVSFRIGYAILAGIKVLLHRKKIKKRQRTTLNHQHGRNLHV</sequence>
<dbReference type="RefSeq" id="WP_093055005.1">
    <property type="nucleotide sequence ID" value="NZ_FOGT01000018.1"/>
</dbReference>
<accession>A0A1H9WP16</accession>
<evidence type="ECO:0000313" key="2">
    <source>
        <dbReference type="EMBL" id="SES35625.1"/>
    </source>
</evidence>
<organism evidence="2 3">
    <name type="scientific">Salipaludibacillus aurantiacus</name>
    <dbReference type="NCBI Taxonomy" id="1601833"/>
    <lineage>
        <taxon>Bacteria</taxon>
        <taxon>Bacillati</taxon>
        <taxon>Bacillota</taxon>
        <taxon>Bacilli</taxon>
        <taxon>Bacillales</taxon>
        <taxon>Bacillaceae</taxon>
    </lineage>
</organism>
<keyword evidence="1" id="KW-0812">Transmembrane</keyword>
<feature type="transmembrane region" description="Helical" evidence="1">
    <location>
        <begin position="175"/>
        <end position="201"/>
    </location>
</feature>